<evidence type="ECO:0000313" key="2">
    <source>
        <dbReference type="EMBL" id="KAJ3587644.1"/>
    </source>
</evidence>
<keyword evidence="3" id="KW-1185">Reference proteome</keyword>
<feature type="compositionally biased region" description="Basic and acidic residues" evidence="1">
    <location>
        <begin position="1"/>
        <end position="12"/>
    </location>
</feature>
<sequence length="88" mass="9763">MRITDHTERAEARLYNNKKRKPRECDRGRRSAGASPRGRRGHLVIVSMPNNPRLLKARGCGYTGAIPSGSSQSGHYGTEINERSVNNS</sequence>
<dbReference type="EMBL" id="JANIIK010000116">
    <property type="protein sequence ID" value="KAJ3587644.1"/>
    <property type="molecule type" value="Genomic_DNA"/>
</dbReference>
<evidence type="ECO:0000313" key="3">
    <source>
        <dbReference type="Proteomes" id="UP001148018"/>
    </source>
</evidence>
<gene>
    <name evidence="2" type="ORF">NHX12_011241</name>
</gene>
<reference evidence="2" key="1">
    <citation type="submission" date="2022-07" db="EMBL/GenBank/DDBJ databases">
        <title>Chromosome-level genome of Muraenolepis orangiensis.</title>
        <authorList>
            <person name="Kim J."/>
        </authorList>
    </citation>
    <scope>NUCLEOTIDE SEQUENCE</scope>
    <source>
        <strain evidence="2">KU_S4_2022</strain>
        <tissue evidence="2">Muscle</tissue>
    </source>
</reference>
<name>A0A9Q0DEV0_9TELE</name>
<comment type="caution">
    <text evidence="2">The sequence shown here is derived from an EMBL/GenBank/DDBJ whole genome shotgun (WGS) entry which is preliminary data.</text>
</comment>
<dbReference type="AlphaFoldDB" id="A0A9Q0DEV0"/>
<proteinExistence type="predicted"/>
<protein>
    <submittedName>
        <fullName evidence="2">Uncharacterized protein</fullName>
    </submittedName>
</protein>
<feature type="region of interest" description="Disordered" evidence="1">
    <location>
        <begin position="61"/>
        <end position="88"/>
    </location>
</feature>
<accession>A0A9Q0DEV0</accession>
<evidence type="ECO:0000256" key="1">
    <source>
        <dbReference type="SAM" id="MobiDB-lite"/>
    </source>
</evidence>
<dbReference type="Proteomes" id="UP001148018">
    <property type="component" value="Unassembled WGS sequence"/>
</dbReference>
<organism evidence="2 3">
    <name type="scientific">Muraenolepis orangiensis</name>
    <name type="common">Patagonian moray cod</name>
    <dbReference type="NCBI Taxonomy" id="630683"/>
    <lineage>
        <taxon>Eukaryota</taxon>
        <taxon>Metazoa</taxon>
        <taxon>Chordata</taxon>
        <taxon>Craniata</taxon>
        <taxon>Vertebrata</taxon>
        <taxon>Euteleostomi</taxon>
        <taxon>Actinopterygii</taxon>
        <taxon>Neopterygii</taxon>
        <taxon>Teleostei</taxon>
        <taxon>Neoteleostei</taxon>
        <taxon>Acanthomorphata</taxon>
        <taxon>Zeiogadaria</taxon>
        <taxon>Gadariae</taxon>
        <taxon>Gadiformes</taxon>
        <taxon>Muraenolepidoidei</taxon>
        <taxon>Muraenolepididae</taxon>
        <taxon>Muraenolepis</taxon>
    </lineage>
</organism>
<feature type="region of interest" description="Disordered" evidence="1">
    <location>
        <begin position="1"/>
        <end position="42"/>
    </location>
</feature>